<keyword evidence="2" id="KW-1133">Transmembrane helix</keyword>
<evidence type="ECO:0000313" key="3">
    <source>
        <dbReference type="EMBL" id="MCH7396553.1"/>
    </source>
</evidence>
<feature type="transmembrane region" description="Helical" evidence="2">
    <location>
        <begin position="67"/>
        <end position="88"/>
    </location>
</feature>
<keyword evidence="2" id="KW-0472">Membrane</keyword>
<comment type="caution">
    <text evidence="3">The sequence shown here is derived from an EMBL/GenBank/DDBJ whole genome shotgun (WGS) entry which is preliminary data.</text>
</comment>
<protein>
    <submittedName>
        <fullName evidence="3">Uncharacterized protein</fullName>
    </submittedName>
</protein>
<gene>
    <name evidence="3" type="ORF">MM236_01075</name>
</gene>
<keyword evidence="1" id="KW-0175">Coiled coil</keyword>
<proteinExistence type="predicted"/>
<feature type="coiled-coil region" evidence="1">
    <location>
        <begin position="93"/>
        <end position="150"/>
    </location>
</feature>
<dbReference type="RefSeq" id="WP_241273074.1">
    <property type="nucleotide sequence ID" value="NZ_JAKZGS010000001.1"/>
</dbReference>
<evidence type="ECO:0000256" key="1">
    <source>
        <dbReference type="SAM" id="Coils"/>
    </source>
</evidence>
<keyword evidence="4" id="KW-1185">Reference proteome</keyword>
<dbReference type="EMBL" id="JAKZGS010000001">
    <property type="protein sequence ID" value="MCH7396553.1"/>
    <property type="molecule type" value="Genomic_DNA"/>
</dbReference>
<dbReference type="Proteomes" id="UP001165488">
    <property type="component" value="Unassembled WGS sequence"/>
</dbReference>
<feature type="transmembrane region" description="Helical" evidence="2">
    <location>
        <begin position="20"/>
        <end position="40"/>
    </location>
</feature>
<organism evidence="3 4">
    <name type="scientific">Belliella calami</name>
    <dbReference type="NCBI Taxonomy" id="2923436"/>
    <lineage>
        <taxon>Bacteria</taxon>
        <taxon>Pseudomonadati</taxon>
        <taxon>Bacteroidota</taxon>
        <taxon>Cytophagia</taxon>
        <taxon>Cytophagales</taxon>
        <taxon>Cyclobacteriaceae</taxon>
        <taxon>Belliella</taxon>
    </lineage>
</organism>
<evidence type="ECO:0000313" key="4">
    <source>
        <dbReference type="Proteomes" id="UP001165488"/>
    </source>
</evidence>
<name>A0ABS9UJ58_9BACT</name>
<reference evidence="3" key="1">
    <citation type="submission" date="2022-03" db="EMBL/GenBank/DDBJ databases">
        <title>De novo assembled genomes of Belliella spp. (Cyclobacteriaceae) strains.</title>
        <authorList>
            <person name="Szabo A."/>
            <person name="Korponai K."/>
            <person name="Felfoldi T."/>
        </authorList>
    </citation>
    <scope>NUCLEOTIDE SEQUENCE</scope>
    <source>
        <strain evidence="3">DSM 107340</strain>
    </source>
</reference>
<sequence>MTWLKDLNEFFKERLSNPFFFTFLFLWLVWNWQGIAYFVYSNQEVSYRLKHINENYIDIWTNLLNPLGVAIIVIIVSNGFFLLVEYFPDKLILKRKERLYERLAKQFKEKEKVAEAEFKYNLLKTKAIKVDQLNSEIEDLRRNIDIKDAEIERIRTFSTNLQEENNTNKTKISQLTTANTSVQNQLMNEKLINDNVRDLIKEWIDLINVNDYQLQEKTNYIDNLISLDLIKVLFKNNQVMGERTKNLKEFLDKYDDNIKNEQDYILILIIDKYLESMKKIKG</sequence>
<evidence type="ECO:0000256" key="2">
    <source>
        <dbReference type="SAM" id="Phobius"/>
    </source>
</evidence>
<keyword evidence="2" id="KW-0812">Transmembrane</keyword>
<accession>A0ABS9UJ58</accession>